<dbReference type="AlphaFoldDB" id="A0A0B6WZB8"/>
<dbReference type="EMBL" id="CBXV010000005">
    <property type="protein sequence ID" value="CDM65624.1"/>
    <property type="molecule type" value="Genomic_DNA"/>
</dbReference>
<accession>A0A0B6WZB8</accession>
<protein>
    <submittedName>
        <fullName evidence="1">Uncharacterized protein</fullName>
    </submittedName>
</protein>
<keyword evidence="2" id="KW-1185">Reference proteome</keyword>
<dbReference type="Proteomes" id="UP000031518">
    <property type="component" value="Unassembled WGS sequence"/>
</dbReference>
<name>A0A0B6WZB8_9BACT</name>
<reference evidence="1 2" key="2">
    <citation type="submission" date="2015-01" db="EMBL/GenBank/DDBJ databases">
        <title>Complete genome sequence of Pyrinomonas methylaliphatogenes type strain K22T.</title>
        <authorList>
            <person name="Lee K.C.Y."/>
            <person name="Power J.F."/>
            <person name="Dunfield P.F."/>
            <person name="Morgan X.C."/>
            <person name="Huttenhower C."/>
            <person name="Stott M.B."/>
        </authorList>
    </citation>
    <scope>NUCLEOTIDE SEQUENCE [LARGE SCALE GENOMIC DNA]</scope>
    <source>
        <strain evidence="1 2">K22</strain>
    </source>
</reference>
<evidence type="ECO:0000313" key="2">
    <source>
        <dbReference type="Proteomes" id="UP000031518"/>
    </source>
</evidence>
<sequence length="78" mass="8596">MSELPVGARLLVRCRADWREASVAKKGSAHITLVVSAPSGRAYRLRRAGDLALSYDGELPLLGAGEWRAHLVRADLRW</sequence>
<organism evidence="1 2">
    <name type="scientific">Pyrinomonas methylaliphatogenes</name>
    <dbReference type="NCBI Taxonomy" id="454194"/>
    <lineage>
        <taxon>Bacteria</taxon>
        <taxon>Pseudomonadati</taxon>
        <taxon>Acidobacteriota</taxon>
        <taxon>Blastocatellia</taxon>
        <taxon>Blastocatellales</taxon>
        <taxon>Pyrinomonadaceae</taxon>
        <taxon>Pyrinomonas</taxon>
    </lineage>
</organism>
<proteinExistence type="predicted"/>
<reference evidence="1 2" key="1">
    <citation type="submission" date="2013-12" db="EMBL/GenBank/DDBJ databases">
        <authorList>
            <person name="Stott M."/>
        </authorList>
    </citation>
    <scope>NUCLEOTIDE SEQUENCE [LARGE SCALE GENOMIC DNA]</scope>
    <source>
        <strain evidence="1 2">K22</strain>
    </source>
</reference>
<evidence type="ECO:0000313" key="1">
    <source>
        <dbReference type="EMBL" id="CDM65624.1"/>
    </source>
</evidence>
<dbReference type="RefSeq" id="WP_162199820.1">
    <property type="nucleotide sequence ID" value="NZ_CBXV010000005.1"/>
</dbReference>
<dbReference type="STRING" id="454194.PYK22_01629"/>
<gene>
    <name evidence="1" type="ORF">PYK22_01629</name>
</gene>